<keyword evidence="2" id="KW-1185">Reference proteome</keyword>
<proteinExistence type="predicted"/>
<dbReference type="Proteomes" id="UP001595445">
    <property type="component" value="Unassembled WGS sequence"/>
</dbReference>
<reference evidence="2" key="1">
    <citation type="journal article" date="2019" name="Int. J. Syst. Evol. Microbiol.">
        <title>The Global Catalogue of Microorganisms (GCM) 10K type strain sequencing project: providing services to taxonomists for standard genome sequencing and annotation.</title>
        <authorList>
            <consortium name="The Broad Institute Genomics Platform"/>
            <consortium name="The Broad Institute Genome Sequencing Center for Infectious Disease"/>
            <person name="Wu L."/>
            <person name="Ma J."/>
        </authorList>
    </citation>
    <scope>NUCLEOTIDE SEQUENCE [LARGE SCALE GENOMIC DNA]</scope>
    <source>
        <strain evidence="2">KCTC 62102</strain>
    </source>
</reference>
<evidence type="ECO:0000313" key="2">
    <source>
        <dbReference type="Proteomes" id="UP001595445"/>
    </source>
</evidence>
<dbReference type="RefSeq" id="WP_197645073.1">
    <property type="nucleotide sequence ID" value="NZ_JAEACP010000013.1"/>
</dbReference>
<name>A0ABV7DU19_9RHOB</name>
<dbReference type="EMBL" id="JBHRSM010000018">
    <property type="protein sequence ID" value="MFC3086537.1"/>
    <property type="molecule type" value="Genomic_DNA"/>
</dbReference>
<comment type="caution">
    <text evidence="1">The sequence shown here is derived from an EMBL/GenBank/DDBJ whole genome shotgun (WGS) entry which is preliminary data.</text>
</comment>
<gene>
    <name evidence="1" type="ORF">ACFOD6_10820</name>
</gene>
<evidence type="ECO:0000313" key="1">
    <source>
        <dbReference type="EMBL" id="MFC3086537.1"/>
    </source>
</evidence>
<evidence type="ECO:0008006" key="3">
    <source>
        <dbReference type="Google" id="ProtNLM"/>
    </source>
</evidence>
<sequence length="842" mass="91394">MSVKACLKGKIASGQVNDRKGRATLDLLAKLTRQYEGAGFNRLQAEAMAAEEAQLIIGRKAAETRHVLLGQAAAAMRSKELVEESKQLGSLMTDVLERNEASRNRMATVVGTQRALMRQFQHRLGGLIQKHSRDLLGRTRNPTNLANVVKELHGEASGDAAALAMANAVRDAFEDMRLQFNAAGGVIGKLENWGLPHAHSRAAIRKAGFDAWAAEVGPRLAWHKIPDDYTGRPLAEEGEMPSPAVAHRFLREAFDNIAFGRTTESGEKVAREGMALWRRRAQPRVLPFKSTDDWGAYNRKFGTGDPFASIIGHAQRMARDIALAREFGPDPRAGFRARAEMAMAKARELGDVDLARKIEGSAAHGERMLNIISGSQVPAGPFQEAMASLFSTTRHVLTAAFLDRAILSAVSDLNSMRVAAKAVGMNPANVVSRHVKLLADSLSREEAARAGWIADTLADPGAALARFQAEVPPAIFAERLSSLVLRIQGLSHWTDQARIAFQMEMAGLFAEHAGKRIADIPEPMRGLLVEKGISDAEWQAFTASDTLFRSTNGATFASPIYWREATDMDRPAADDLFARLQAIVEEQTEFAVPTRSSWAEAHILGTAPPGSIGYELAKSGLMFKSFPMTVTVNQIRRIMAPPHGQGRVSYALDYAGGAILLGAVSLQLVELASGNDPLDMTQADFWAAAALRSGTFGLLGDALASTERPGQGLASFVGGPMVGLAQDTASLTFGNLIDAASGQDMNFLREATRYVNRYLPGGDLPFVGIAADRLLIDRLIMAIDGQGVEELAREVARSRKRRSENIFWLPGTPSPSRMPDFSKVFGQVAEFKARYPELYGEK</sequence>
<accession>A0ABV7DU19</accession>
<protein>
    <recommendedName>
        <fullName evidence="3">Large polyvalent protein associated domain-containing protein</fullName>
    </recommendedName>
</protein>
<organism evidence="1 2">
    <name type="scientific">Tabrizicola soli</name>
    <dbReference type="NCBI Taxonomy" id="2185115"/>
    <lineage>
        <taxon>Bacteria</taxon>
        <taxon>Pseudomonadati</taxon>
        <taxon>Pseudomonadota</taxon>
        <taxon>Alphaproteobacteria</taxon>
        <taxon>Rhodobacterales</taxon>
        <taxon>Paracoccaceae</taxon>
        <taxon>Tabrizicola</taxon>
    </lineage>
</organism>